<evidence type="ECO:0008006" key="4">
    <source>
        <dbReference type="Google" id="ProtNLM"/>
    </source>
</evidence>
<keyword evidence="3" id="KW-1185">Reference proteome</keyword>
<dbReference type="KEGG" id="rmr:Rmar_0384"/>
<dbReference type="RefSeq" id="WP_012842900.1">
    <property type="nucleotide sequence ID" value="NC_013501.1"/>
</dbReference>
<gene>
    <name evidence="2" type="ordered locus">Rmar_0384</name>
</gene>
<dbReference type="OrthoDB" id="9941401at2"/>
<feature type="chain" id="PRO_5003011990" description="Lipoprotein" evidence="1">
    <location>
        <begin position="24"/>
        <end position="265"/>
    </location>
</feature>
<proteinExistence type="predicted"/>
<protein>
    <recommendedName>
        <fullName evidence="4">Lipoprotein</fullName>
    </recommendedName>
</protein>
<keyword evidence="1" id="KW-0732">Signal</keyword>
<dbReference type="Proteomes" id="UP000002221">
    <property type="component" value="Chromosome"/>
</dbReference>
<reference evidence="2 3" key="1">
    <citation type="journal article" date="2009" name="Stand. Genomic Sci.">
        <title>Complete genome sequence of Rhodothermus marinus type strain (R-10).</title>
        <authorList>
            <person name="Nolan M."/>
            <person name="Tindall B.J."/>
            <person name="Pomrenke H."/>
            <person name="Lapidus A."/>
            <person name="Copeland A."/>
            <person name="Glavina Del Rio T."/>
            <person name="Lucas S."/>
            <person name="Chen F."/>
            <person name="Tice H."/>
            <person name="Cheng J.F."/>
            <person name="Saunders E."/>
            <person name="Han C."/>
            <person name="Bruce D."/>
            <person name="Goodwin L."/>
            <person name="Chain P."/>
            <person name="Pitluck S."/>
            <person name="Ovchinikova G."/>
            <person name="Pati A."/>
            <person name="Ivanova N."/>
            <person name="Mavromatis K."/>
            <person name="Chen A."/>
            <person name="Palaniappan K."/>
            <person name="Land M."/>
            <person name="Hauser L."/>
            <person name="Chang Y.J."/>
            <person name="Jeffries C.D."/>
            <person name="Brettin T."/>
            <person name="Goker M."/>
            <person name="Bristow J."/>
            <person name="Eisen J.A."/>
            <person name="Markowitz V."/>
            <person name="Hugenholtz P."/>
            <person name="Kyrpides N.C."/>
            <person name="Klenk H.P."/>
            <person name="Detter J.C."/>
        </authorList>
    </citation>
    <scope>NUCLEOTIDE SEQUENCE [LARGE SCALE GENOMIC DNA]</scope>
    <source>
        <strain evidence="3">ATCC 43812 / DSM 4252 / R-10</strain>
    </source>
</reference>
<name>D0ME64_RHOM4</name>
<dbReference type="AlphaFoldDB" id="D0ME64"/>
<evidence type="ECO:0000313" key="3">
    <source>
        <dbReference type="Proteomes" id="UP000002221"/>
    </source>
</evidence>
<dbReference type="STRING" id="518766.Rmar_0384"/>
<dbReference type="EMBL" id="CP001807">
    <property type="protein sequence ID" value="ACY47288.1"/>
    <property type="molecule type" value="Genomic_DNA"/>
</dbReference>
<evidence type="ECO:0000313" key="2">
    <source>
        <dbReference type="EMBL" id="ACY47288.1"/>
    </source>
</evidence>
<dbReference type="HOGENOM" id="CLU_1049212_0_0_10"/>
<dbReference type="PROSITE" id="PS51257">
    <property type="entry name" value="PROKAR_LIPOPROTEIN"/>
    <property type="match status" value="1"/>
</dbReference>
<sequence>MRSLYWVGFLCVLSLACRPPASGPPTTRTPVAELEATTIPRAFERLARDTFRLTRTLVVLDSSGRLLGRAVRTGLYRPDSALRWLRIDQNGTFPEGPFDHAISRADHAPLAATQALWPEPLPFLQPRQRDAYRFRSLPDTVLFGRTVARLHVRPADPERTGPEAFQGMLYLDARRLIGAVLQETHATLFGTERRFLSVGLHPDDGRLLREQLLLELDPPGRPPYRFCLETRYIYGTQAPADSLPRLPAFCQHPFEDLMALKPDDR</sequence>
<feature type="signal peptide" evidence="1">
    <location>
        <begin position="1"/>
        <end position="23"/>
    </location>
</feature>
<evidence type="ECO:0000256" key="1">
    <source>
        <dbReference type="SAM" id="SignalP"/>
    </source>
</evidence>
<organism evidence="2 3">
    <name type="scientific">Rhodothermus marinus (strain ATCC 43812 / DSM 4252 / R-10)</name>
    <name type="common">Rhodothermus obamensis</name>
    <dbReference type="NCBI Taxonomy" id="518766"/>
    <lineage>
        <taxon>Bacteria</taxon>
        <taxon>Pseudomonadati</taxon>
        <taxon>Rhodothermota</taxon>
        <taxon>Rhodothermia</taxon>
        <taxon>Rhodothermales</taxon>
        <taxon>Rhodothermaceae</taxon>
        <taxon>Rhodothermus</taxon>
    </lineage>
</organism>
<accession>D0ME64</accession>